<dbReference type="SUPFAM" id="SSF46548">
    <property type="entry name" value="alpha-helical ferredoxin"/>
    <property type="match status" value="1"/>
</dbReference>
<dbReference type="PRINTS" id="PR00419">
    <property type="entry name" value="ADXRDTASE"/>
</dbReference>
<proteinExistence type="predicted"/>
<dbReference type="GO" id="GO:0046872">
    <property type="term" value="F:metal ion binding"/>
    <property type="evidence" value="ECO:0007669"/>
    <property type="project" value="UniProtKB-KW"/>
</dbReference>
<dbReference type="InterPro" id="IPR023753">
    <property type="entry name" value="FAD/NAD-binding_dom"/>
</dbReference>
<evidence type="ECO:0000259" key="4">
    <source>
        <dbReference type="PROSITE" id="PS51379"/>
    </source>
</evidence>
<dbReference type="STRING" id="411467.BACCAP_01480"/>
<dbReference type="AlphaFoldDB" id="A6NTF1"/>
<comment type="caution">
    <text evidence="5">The sequence shown here is derived from an EMBL/GenBank/DDBJ whole genome shotgun (WGS) entry which is preliminary data.</text>
</comment>
<gene>
    <name evidence="5" type="ORF">BACCAP_01480</name>
</gene>
<dbReference type="Proteomes" id="UP000003639">
    <property type="component" value="Unassembled WGS sequence"/>
</dbReference>
<dbReference type="PANTHER" id="PTHR42783">
    <property type="entry name" value="GLUTAMATE SYNTHASE [NADPH] SMALL CHAIN"/>
    <property type="match status" value="1"/>
</dbReference>
<sequence length="891" mass="97944">MAARKNIIKLAKKISGPVAMLITLDENAPEYKVLNCVVTDEMAEVALAMELRKPFPIETIAKRCGKPVDETQRLVNQLAEAGVCIFHSENGVDVYELPVFVPGVMEKMMNNRAQCEKHPEIPAGFEEYARLRGGLLSPKLPVGASPMRVIPIQSAIDGDSHSVPYEEVATILNKSTRFAVADCSCRTSRRLLGEGCGHLEKDMCLQLNAGAEYCIRTGRAREITREEAFEIIRKAEENGLMHSVPNIDGEETYAICNCCGCGCYAIRNAAYYNAPDMVRSNYVAETDSEKCVACGQCVENCPVNALKLGEKLCGTAEEKQPETISPRDHVWSKDHWNVDYRENRENVMESGTSPCKAACPAHIAVQGYIKLAAQGRYMEALELIKKENPFPAVCGRICPRSCESACTRGDVDEPVAVDEIKKFIADRELSRSDRFIPPKAHDYGKSIAVIGAGPAGLSCAYFLAVDGYRVTVFEKEQVLGGMLTLGIPSFRLERQIIEAEIDILRDLGVTFRTGVEVGRDLTLDDLRAQGFEAFYVAIGTQGGKTLGLAGEDAQGVMTGVDFLRSINLGKGQPLHGKVLVVGGGNVAIDVARAAVREQAQSVDMYCLESREEMPALDEEIEEAESEAITIHNGWGPKRLEVRDGKIQAVEFMRCLSVFDENHRFSPKYDENDTVTVAADWVLLSIGQEIRWGGLLEGSGVELGRGKTAQADPLTWQTGQPDVFVGGDCCTGPKFAIDAIASGKQGAISIHRFVWEGVSMTAGRDRRVYKPLDKASASLESFDRMPRQRPQHKALPKDSFQDGRCTFTEEQLRRETERCLGCGAVVLNQEMCIGCGQCTTKCKFDAIHLVKKYNVTYNTYEQIPLKMTPNMVKRVGKIAVRSVKDAITGKGK</sequence>
<dbReference type="InterPro" id="IPR017896">
    <property type="entry name" value="4Fe4S_Fe-S-bd"/>
</dbReference>
<organism evidence="5 6">
    <name type="scientific">Pseudoflavonifractor capillosus ATCC 29799</name>
    <dbReference type="NCBI Taxonomy" id="411467"/>
    <lineage>
        <taxon>Bacteria</taxon>
        <taxon>Bacillati</taxon>
        <taxon>Bacillota</taxon>
        <taxon>Clostridia</taxon>
        <taxon>Eubacteriales</taxon>
        <taxon>Oscillospiraceae</taxon>
        <taxon>Pseudoflavonifractor</taxon>
    </lineage>
</organism>
<evidence type="ECO:0000256" key="2">
    <source>
        <dbReference type="ARBA" id="ARBA00023004"/>
    </source>
</evidence>
<keyword evidence="2" id="KW-0408">Iron</keyword>
<keyword evidence="6" id="KW-1185">Reference proteome</keyword>
<evidence type="ECO:0000256" key="3">
    <source>
        <dbReference type="ARBA" id="ARBA00023014"/>
    </source>
</evidence>
<keyword evidence="3" id="KW-0411">Iron-sulfur</keyword>
<dbReference type="Pfam" id="PF07992">
    <property type="entry name" value="Pyr_redox_2"/>
    <property type="match status" value="1"/>
</dbReference>
<dbReference type="Gene3D" id="3.30.70.20">
    <property type="match status" value="2"/>
</dbReference>
<reference evidence="5 6" key="1">
    <citation type="submission" date="2007-04" db="EMBL/GenBank/DDBJ databases">
        <authorList>
            <person name="Fulton L."/>
            <person name="Clifton S."/>
            <person name="Fulton B."/>
            <person name="Xu J."/>
            <person name="Minx P."/>
            <person name="Pepin K.H."/>
            <person name="Johnson M."/>
            <person name="Thiruvilangam P."/>
            <person name="Bhonagiri V."/>
            <person name="Nash W.E."/>
            <person name="Mardis E.R."/>
            <person name="Wilson R.K."/>
        </authorList>
    </citation>
    <scope>NUCLEOTIDE SEQUENCE [LARGE SCALE GENOMIC DNA]</scope>
    <source>
        <strain evidence="5 6">ATCC 29799</strain>
    </source>
</reference>
<name>A6NTF1_9FIRM</name>
<feature type="domain" description="4Fe-4S ferredoxin-type" evidence="4">
    <location>
        <begin position="822"/>
        <end position="851"/>
    </location>
</feature>
<dbReference type="SUPFAM" id="SSF51971">
    <property type="entry name" value="Nucleotide-binding domain"/>
    <property type="match status" value="1"/>
</dbReference>
<keyword evidence="1" id="KW-0479">Metal-binding</keyword>
<dbReference type="Gene3D" id="3.50.50.60">
    <property type="entry name" value="FAD/NAD(P)-binding domain"/>
    <property type="match status" value="2"/>
</dbReference>
<dbReference type="InterPro" id="IPR036188">
    <property type="entry name" value="FAD/NAD-bd_sf"/>
</dbReference>
<accession>A6NTF1</accession>
<evidence type="ECO:0000313" key="6">
    <source>
        <dbReference type="Proteomes" id="UP000003639"/>
    </source>
</evidence>
<dbReference type="GO" id="GO:0016491">
    <property type="term" value="F:oxidoreductase activity"/>
    <property type="evidence" value="ECO:0007669"/>
    <property type="project" value="InterPro"/>
</dbReference>
<dbReference type="Gene3D" id="1.10.1060.10">
    <property type="entry name" value="Alpha-helical ferredoxin"/>
    <property type="match status" value="1"/>
</dbReference>
<dbReference type="eggNOG" id="COG1145">
    <property type="taxonomic scope" value="Bacteria"/>
</dbReference>
<dbReference type="GO" id="GO:0051536">
    <property type="term" value="F:iron-sulfur cluster binding"/>
    <property type="evidence" value="ECO:0007669"/>
    <property type="project" value="UniProtKB-KW"/>
</dbReference>
<protein>
    <submittedName>
        <fullName evidence="5">4Fe-4S binding domain protein</fullName>
    </submittedName>
</protein>
<reference evidence="5 6" key="2">
    <citation type="submission" date="2007-06" db="EMBL/GenBank/DDBJ databases">
        <title>Draft genome sequence of Pseudoflavonifractor capillosus ATCC 29799.</title>
        <authorList>
            <person name="Sudarsanam P."/>
            <person name="Ley R."/>
            <person name="Guruge J."/>
            <person name="Turnbaugh P.J."/>
            <person name="Mahowald M."/>
            <person name="Liep D."/>
            <person name="Gordon J."/>
        </authorList>
    </citation>
    <scope>NUCLEOTIDE SEQUENCE [LARGE SCALE GENOMIC DNA]</scope>
    <source>
        <strain evidence="5 6">ATCC 29799</strain>
    </source>
</reference>
<evidence type="ECO:0000313" key="5">
    <source>
        <dbReference type="EMBL" id="EDN00714.1"/>
    </source>
</evidence>
<dbReference type="SUPFAM" id="SSF54862">
    <property type="entry name" value="4Fe-4S ferredoxins"/>
    <property type="match status" value="2"/>
</dbReference>
<dbReference type="Pfam" id="PF14691">
    <property type="entry name" value="Fer4_20"/>
    <property type="match status" value="1"/>
</dbReference>
<evidence type="ECO:0000256" key="1">
    <source>
        <dbReference type="ARBA" id="ARBA00022723"/>
    </source>
</evidence>
<dbReference type="OrthoDB" id="9803192at2"/>
<dbReference type="PANTHER" id="PTHR42783:SF3">
    <property type="entry name" value="GLUTAMATE SYNTHASE [NADPH] SMALL CHAIN-RELATED"/>
    <property type="match status" value="1"/>
</dbReference>
<dbReference type="eggNOG" id="COG0493">
    <property type="taxonomic scope" value="Bacteria"/>
</dbReference>
<dbReference type="EMBL" id="AAXG02000010">
    <property type="protein sequence ID" value="EDN00714.1"/>
    <property type="molecule type" value="Genomic_DNA"/>
</dbReference>
<feature type="domain" description="4Fe-4S ferredoxin-type" evidence="4">
    <location>
        <begin position="282"/>
        <end position="311"/>
    </location>
</feature>
<dbReference type="Pfam" id="PF00037">
    <property type="entry name" value="Fer4"/>
    <property type="match status" value="2"/>
</dbReference>
<dbReference type="InterPro" id="IPR009051">
    <property type="entry name" value="Helical_ferredxn"/>
</dbReference>
<dbReference type="InterPro" id="IPR028261">
    <property type="entry name" value="DPD_II"/>
</dbReference>
<dbReference type="PROSITE" id="PS00198">
    <property type="entry name" value="4FE4S_FER_1"/>
    <property type="match status" value="1"/>
</dbReference>
<dbReference type="PROSITE" id="PS51379">
    <property type="entry name" value="4FE4S_FER_2"/>
    <property type="match status" value="2"/>
</dbReference>
<dbReference type="InterPro" id="IPR017900">
    <property type="entry name" value="4Fe4S_Fe_S_CS"/>
</dbReference>